<dbReference type="Proteomes" id="UP001148018">
    <property type="component" value="Unassembled WGS sequence"/>
</dbReference>
<proteinExistence type="predicted"/>
<organism evidence="2 3">
    <name type="scientific">Muraenolepis orangiensis</name>
    <name type="common">Patagonian moray cod</name>
    <dbReference type="NCBI Taxonomy" id="630683"/>
    <lineage>
        <taxon>Eukaryota</taxon>
        <taxon>Metazoa</taxon>
        <taxon>Chordata</taxon>
        <taxon>Craniata</taxon>
        <taxon>Vertebrata</taxon>
        <taxon>Euteleostomi</taxon>
        <taxon>Actinopterygii</taxon>
        <taxon>Neopterygii</taxon>
        <taxon>Teleostei</taxon>
        <taxon>Neoteleostei</taxon>
        <taxon>Acanthomorphata</taxon>
        <taxon>Zeiogadaria</taxon>
        <taxon>Gadariae</taxon>
        <taxon>Gadiformes</taxon>
        <taxon>Muraenolepidoidei</taxon>
        <taxon>Muraenolepididae</taxon>
        <taxon>Muraenolepis</taxon>
    </lineage>
</organism>
<feature type="region of interest" description="Disordered" evidence="1">
    <location>
        <begin position="36"/>
        <end position="127"/>
    </location>
</feature>
<evidence type="ECO:0000313" key="3">
    <source>
        <dbReference type="Proteomes" id="UP001148018"/>
    </source>
</evidence>
<feature type="compositionally biased region" description="Basic and acidic residues" evidence="1">
    <location>
        <begin position="100"/>
        <end position="117"/>
    </location>
</feature>
<keyword evidence="3" id="KW-1185">Reference proteome</keyword>
<feature type="compositionally biased region" description="Basic residues" evidence="1">
    <location>
        <begin position="63"/>
        <end position="74"/>
    </location>
</feature>
<name>A0A9Q0DZV0_9TELE</name>
<evidence type="ECO:0000313" key="2">
    <source>
        <dbReference type="EMBL" id="KAJ3598005.1"/>
    </source>
</evidence>
<dbReference type="EMBL" id="JANIIK010000109">
    <property type="protein sequence ID" value="KAJ3598005.1"/>
    <property type="molecule type" value="Genomic_DNA"/>
</dbReference>
<gene>
    <name evidence="2" type="ORF">NHX12_001520</name>
</gene>
<accession>A0A9Q0DZV0</accession>
<sequence length="155" mass="17529">MSFMNVEKPDKTNNVEFNIQTSYNLIGISLFTVKRGDRRREEWRRQEERRVEETGGEKSGGEKRKRRGARRREKIGREGQSKQTNKTPGGETSTESITCRVKETGIFRKSEETEGGSHGKRRVSSGAACCQQRASALRGLGPEFSPLSSPIRPRL</sequence>
<comment type="caution">
    <text evidence="2">The sequence shown here is derived from an EMBL/GenBank/DDBJ whole genome shotgun (WGS) entry which is preliminary data.</text>
</comment>
<evidence type="ECO:0000256" key="1">
    <source>
        <dbReference type="SAM" id="MobiDB-lite"/>
    </source>
</evidence>
<dbReference type="AlphaFoldDB" id="A0A9Q0DZV0"/>
<protein>
    <submittedName>
        <fullName evidence="2">Uncharacterized protein</fullName>
    </submittedName>
</protein>
<reference evidence="2" key="1">
    <citation type="submission" date="2022-07" db="EMBL/GenBank/DDBJ databases">
        <title>Chromosome-level genome of Muraenolepis orangiensis.</title>
        <authorList>
            <person name="Kim J."/>
        </authorList>
    </citation>
    <scope>NUCLEOTIDE SEQUENCE</scope>
    <source>
        <strain evidence="2">KU_S4_2022</strain>
        <tissue evidence="2">Muscle</tissue>
    </source>
</reference>
<feature type="compositionally biased region" description="Polar residues" evidence="1">
    <location>
        <begin position="81"/>
        <end position="97"/>
    </location>
</feature>
<feature type="compositionally biased region" description="Basic and acidic residues" evidence="1">
    <location>
        <begin position="36"/>
        <end position="62"/>
    </location>
</feature>